<dbReference type="NCBIfam" id="NF010041">
    <property type="entry name" value="PRK13517.1-1"/>
    <property type="match status" value="1"/>
</dbReference>
<dbReference type="Proteomes" id="UP001180840">
    <property type="component" value="Unassembled WGS sequence"/>
</dbReference>
<dbReference type="HAMAP" id="MF_01609">
    <property type="entry name" value="Glu_cys_ligase_2"/>
    <property type="match status" value="1"/>
</dbReference>
<evidence type="ECO:0000256" key="1">
    <source>
        <dbReference type="ARBA" id="ARBA00022598"/>
    </source>
</evidence>
<dbReference type="NCBIfam" id="TIGR02050">
    <property type="entry name" value="gshA_cyan_rel"/>
    <property type="match status" value="1"/>
</dbReference>
<dbReference type="EMBL" id="JAVDXZ010000001">
    <property type="protein sequence ID" value="MDR7328334.1"/>
    <property type="molecule type" value="Genomic_DNA"/>
</dbReference>
<dbReference type="EC" id="6.3.2.2" evidence="5"/>
<keyword evidence="2 5" id="KW-0547">Nucleotide-binding</keyword>
<evidence type="ECO:0000313" key="7">
    <source>
        <dbReference type="EMBL" id="MDR7328334.1"/>
    </source>
</evidence>
<dbReference type="Pfam" id="PF04107">
    <property type="entry name" value="GCS2"/>
    <property type="match status" value="1"/>
</dbReference>
<evidence type="ECO:0000313" key="8">
    <source>
        <dbReference type="Proteomes" id="UP001180840"/>
    </source>
</evidence>
<keyword evidence="1 5" id="KW-0436">Ligase</keyword>
<keyword evidence="8" id="KW-1185">Reference proteome</keyword>
<feature type="region of interest" description="Disordered" evidence="6">
    <location>
        <begin position="1"/>
        <end position="33"/>
    </location>
</feature>
<protein>
    <recommendedName>
        <fullName evidence="5">Putative glutamate--cysteine ligase 2</fullName>
        <ecNumber evidence="5">6.3.2.2</ecNumber>
    </recommendedName>
    <alternativeName>
        <fullName evidence="5">Gamma-glutamylcysteine synthetase 2</fullName>
        <shortName evidence="5">GCS 2</shortName>
        <shortName evidence="5">Gamma-GCS 2</shortName>
    </alternativeName>
</protein>
<dbReference type="Gene3D" id="3.30.590.20">
    <property type="match status" value="1"/>
</dbReference>
<name>A0ABU1ZTS4_9CORY</name>
<organism evidence="7 8">
    <name type="scientific">Corynebacterium guangdongense</name>
    <dbReference type="NCBI Taxonomy" id="1783348"/>
    <lineage>
        <taxon>Bacteria</taxon>
        <taxon>Bacillati</taxon>
        <taxon>Actinomycetota</taxon>
        <taxon>Actinomycetes</taxon>
        <taxon>Mycobacteriales</taxon>
        <taxon>Corynebacteriaceae</taxon>
        <taxon>Corynebacterium</taxon>
    </lineage>
</organism>
<keyword evidence="3 5" id="KW-0067">ATP-binding</keyword>
<evidence type="ECO:0000256" key="6">
    <source>
        <dbReference type="SAM" id="MobiDB-lite"/>
    </source>
</evidence>
<comment type="catalytic activity">
    <reaction evidence="4 5">
        <text>L-cysteine + L-glutamate + ATP = gamma-L-glutamyl-L-cysteine + ADP + phosphate + H(+)</text>
        <dbReference type="Rhea" id="RHEA:13285"/>
        <dbReference type="ChEBI" id="CHEBI:15378"/>
        <dbReference type="ChEBI" id="CHEBI:29985"/>
        <dbReference type="ChEBI" id="CHEBI:30616"/>
        <dbReference type="ChEBI" id="CHEBI:35235"/>
        <dbReference type="ChEBI" id="CHEBI:43474"/>
        <dbReference type="ChEBI" id="CHEBI:58173"/>
        <dbReference type="ChEBI" id="CHEBI:456216"/>
        <dbReference type="EC" id="6.3.2.2"/>
    </reaction>
</comment>
<evidence type="ECO:0000256" key="2">
    <source>
        <dbReference type="ARBA" id="ARBA00022741"/>
    </source>
</evidence>
<dbReference type="PANTHER" id="PTHR36510">
    <property type="entry name" value="GLUTAMATE--CYSTEINE LIGASE 2-RELATED"/>
    <property type="match status" value="1"/>
</dbReference>
<dbReference type="RefSeq" id="WP_290197073.1">
    <property type="nucleotide sequence ID" value="NZ_CP047654.1"/>
</dbReference>
<dbReference type="SUPFAM" id="SSF55931">
    <property type="entry name" value="Glutamine synthetase/guanido kinase"/>
    <property type="match status" value="1"/>
</dbReference>
<comment type="caution">
    <text evidence="7">The sequence shown here is derived from an EMBL/GenBank/DDBJ whole genome shotgun (WGS) entry which is preliminary data.</text>
</comment>
<evidence type="ECO:0000256" key="4">
    <source>
        <dbReference type="ARBA" id="ARBA00048819"/>
    </source>
</evidence>
<dbReference type="GO" id="GO:0016874">
    <property type="term" value="F:ligase activity"/>
    <property type="evidence" value="ECO:0007669"/>
    <property type="project" value="UniProtKB-KW"/>
</dbReference>
<comment type="function">
    <text evidence="5">ATP-dependent carboxylate-amine ligase which exhibits weak glutamate--cysteine ligase activity.</text>
</comment>
<proteinExistence type="inferred from homology"/>
<sequence length="405" mass="44245">MNQASQHGLPSRVPRTPIDPARVETGELSEPSNSRRLFGVEEELLLVDATTLEPIPAGEEAARRSGNPHRSGHEITAEFQQEQVEVICPPRLTFAEQLEAIRVGRALAAASAARLGGRVVALPSAPRLLRPHMVPKPRFQRIRERFGVTAVEQLTCGFHVHVHINSRAEGVAVLDRIRVWLPTLLALSANSPFWSGADTGFASYRYQLWSRWPTSGPTDLFGSVEAYDRLRAGLLATEVPLDIGMIYFDARASAKHPTVEVRIADVCLEAEHATVIATLIRALVETSAREWAAGIEPDPVSATLLRAWSWWASYHGVEGDLIHPATGVPSPAQEVVAALVDHVRPVLAEYGEESAVVRGVTQILQGQSGVRRQREAYSSRGRLYDVVADALVATHHDAPAQVDTD</sequence>
<evidence type="ECO:0000256" key="5">
    <source>
        <dbReference type="HAMAP-Rule" id="MF_01609"/>
    </source>
</evidence>
<dbReference type="InterPro" id="IPR050141">
    <property type="entry name" value="GCL_type2/YbdK_subfam"/>
</dbReference>
<dbReference type="InterPro" id="IPR014746">
    <property type="entry name" value="Gln_synth/guanido_kin_cat_dom"/>
</dbReference>
<reference evidence="7" key="1">
    <citation type="submission" date="2023-07" db="EMBL/GenBank/DDBJ databases">
        <title>Sequencing the genomes of 1000 actinobacteria strains.</title>
        <authorList>
            <person name="Klenk H.-P."/>
        </authorList>
    </citation>
    <scope>NUCLEOTIDE SEQUENCE</scope>
    <source>
        <strain evidence="7">DSM 107476</strain>
    </source>
</reference>
<accession>A0ABU1ZTS4</accession>
<evidence type="ECO:0000256" key="3">
    <source>
        <dbReference type="ARBA" id="ARBA00022840"/>
    </source>
</evidence>
<dbReference type="InterPro" id="IPR006336">
    <property type="entry name" value="GCS2"/>
</dbReference>
<comment type="similarity">
    <text evidence="5">Belongs to the glutamate--cysteine ligase type 2 family. YbdK subfamily.</text>
</comment>
<dbReference type="PANTHER" id="PTHR36510:SF1">
    <property type="entry name" value="GLUTAMATE--CYSTEINE LIGASE 2-RELATED"/>
    <property type="match status" value="1"/>
</dbReference>
<dbReference type="InterPro" id="IPR011793">
    <property type="entry name" value="YbdK"/>
</dbReference>
<gene>
    <name evidence="7" type="ORF">J2S39_000010</name>
</gene>